<evidence type="ECO:0000256" key="1">
    <source>
        <dbReference type="SAM" id="MobiDB-lite"/>
    </source>
</evidence>
<keyword evidence="2" id="KW-0472">Membrane</keyword>
<dbReference type="Proteomes" id="UP000521943">
    <property type="component" value="Unassembled WGS sequence"/>
</dbReference>
<evidence type="ECO:0000256" key="2">
    <source>
        <dbReference type="SAM" id="Phobius"/>
    </source>
</evidence>
<feature type="region of interest" description="Disordered" evidence="1">
    <location>
        <begin position="293"/>
        <end position="312"/>
    </location>
</feature>
<reference evidence="3 4" key="1">
    <citation type="submission" date="2020-07" db="EMBL/GenBank/DDBJ databases">
        <title>Comparative genomics of pyrophilous fungi reveals a link between fire events and developmental genes.</title>
        <authorList>
            <consortium name="DOE Joint Genome Institute"/>
            <person name="Steindorff A.S."/>
            <person name="Carver A."/>
            <person name="Calhoun S."/>
            <person name="Stillman K."/>
            <person name="Liu H."/>
            <person name="Lipzen A."/>
            <person name="Pangilinan J."/>
            <person name="Labutti K."/>
            <person name="Bruns T.D."/>
            <person name="Grigoriev I.V."/>
        </authorList>
    </citation>
    <scope>NUCLEOTIDE SEQUENCE [LARGE SCALE GENOMIC DNA]</scope>
    <source>
        <strain evidence="3 4">CBS 144469</strain>
    </source>
</reference>
<accession>A0A8H6I4F9</accession>
<protein>
    <submittedName>
        <fullName evidence="3">Uncharacterized protein</fullName>
    </submittedName>
</protein>
<evidence type="ECO:0000313" key="3">
    <source>
        <dbReference type="EMBL" id="KAF6758561.1"/>
    </source>
</evidence>
<comment type="caution">
    <text evidence="3">The sequence shown here is derived from an EMBL/GenBank/DDBJ whole genome shotgun (WGS) entry which is preliminary data.</text>
</comment>
<keyword evidence="4" id="KW-1185">Reference proteome</keyword>
<evidence type="ECO:0000313" key="4">
    <source>
        <dbReference type="Proteomes" id="UP000521943"/>
    </source>
</evidence>
<organism evidence="3 4">
    <name type="scientific">Ephemerocybe angulata</name>
    <dbReference type="NCBI Taxonomy" id="980116"/>
    <lineage>
        <taxon>Eukaryota</taxon>
        <taxon>Fungi</taxon>
        <taxon>Dikarya</taxon>
        <taxon>Basidiomycota</taxon>
        <taxon>Agaricomycotina</taxon>
        <taxon>Agaricomycetes</taxon>
        <taxon>Agaricomycetidae</taxon>
        <taxon>Agaricales</taxon>
        <taxon>Agaricineae</taxon>
        <taxon>Psathyrellaceae</taxon>
        <taxon>Ephemerocybe</taxon>
    </lineage>
</organism>
<dbReference type="EMBL" id="JACGCI010000018">
    <property type="protein sequence ID" value="KAF6758561.1"/>
    <property type="molecule type" value="Genomic_DNA"/>
</dbReference>
<proteinExistence type="predicted"/>
<sequence>MSPAAMHETSPPTAPSAHPVPHSTLPVDLQSPAARPLCPPSTASTNIFWGTAMTLVVGIVVAIGCAARYHKELGFRGRPVRRGHVVVADAHHAADERRLWVPSGMGDGDMGRAEVLLGELDELRVADWSMSIELNNELIGTQPQHIDDEDSTTMVEKYLIVVEWQPRTHVHFPTCDQSHDGHPAHSPQDQRVLGRLCVCLKITRGDERQVLKSENGVTGPDPCAVGAVRLYSDREEQLTINLVIPSSTSENGGIKRIRALKRSIEVGFEAPLPAAVRRVGELEGGRRRLMGLVPSHSAGSWPSKSRPATMDCESSPGLRELLPQVWRCLFIVQTGNKHTSEDWPRVRRTEEEGAATGVGVALGSAGEGRDAAKRVVQSTGFKTKCGDRVGIRRWLVVDFVSTGQDAAHGSGRHRQLVET</sequence>
<gene>
    <name evidence="3" type="ORF">DFP72DRAFT_844943</name>
</gene>
<name>A0A8H6I4F9_9AGAR</name>
<keyword evidence="2" id="KW-1133">Transmembrane helix</keyword>
<feature type="region of interest" description="Disordered" evidence="1">
    <location>
        <begin position="1"/>
        <end position="33"/>
    </location>
</feature>
<feature type="transmembrane region" description="Helical" evidence="2">
    <location>
        <begin position="47"/>
        <end position="69"/>
    </location>
</feature>
<keyword evidence="2" id="KW-0812">Transmembrane</keyword>
<dbReference type="AlphaFoldDB" id="A0A8H6I4F9"/>